<accession>A4WYA1</accession>
<evidence type="ECO:0000256" key="1">
    <source>
        <dbReference type="SAM" id="MobiDB-lite"/>
    </source>
</evidence>
<proteinExistence type="predicted"/>
<dbReference type="EMBL" id="CP000662">
    <property type="protein sequence ID" value="ABP72365.1"/>
    <property type="molecule type" value="Genomic_DNA"/>
</dbReference>
<name>A4WYA1_CERS5</name>
<dbReference type="AlphaFoldDB" id="A4WYA1"/>
<sequence>MFAREHRLAACVKPQRLVAFAPRGVQVHPQPIGRLARGVDLSIRRTRSSPSSGGAARAEACIASSAVADTPPRSGRKGTAADIRSLADRGDSPRIPWRGCDGELQTGWRPTAEGSSPSGVRACRDGRSGLLLRLGGRLHAGKQVRLRTARSKGILRSPLGIVLAVTRRVLLRQGFLGFSAAHRDVLFARCFIIPHGA</sequence>
<keyword evidence="2" id="KW-0614">Plasmid</keyword>
<dbReference type="KEGG" id="rsq:Rsph17025_3491"/>
<feature type="region of interest" description="Disordered" evidence="1">
    <location>
        <begin position="66"/>
        <end position="88"/>
    </location>
</feature>
<protein>
    <submittedName>
        <fullName evidence="2">Uncharacterized protein</fullName>
    </submittedName>
</protein>
<evidence type="ECO:0000313" key="2">
    <source>
        <dbReference type="EMBL" id="ABP72365.1"/>
    </source>
</evidence>
<dbReference type="HOGENOM" id="CLU_1383229_0_0_5"/>
<geneLocation type="plasmid" evidence="2">
    <name>pRSPA01</name>
</geneLocation>
<organism evidence="2">
    <name type="scientific">Cereibacter sphaeroides (strain ATCC 17025 / ATH 2.4.3)</name>
    <name type="common">Rhodobacter sphaeroides</name>
    <dbReference type="NCBI Taxonomy" id="349102"/>
    <lineage>
        <taxon>Bacteria</taxon>
        <taxon>Pseudomonadati</taxon>
        <taxon>Pseudomonadota</taxon>
        <taxon>Alphaproteobacteria</taxon>
        <taxon>Rhodobacterales</taxon>
        <taxon>Paracoccaceae</taxon>
        <taxon>Cereibacter</taxon>
    </lineage>
</organism>
<reference evidence="2" key="1">
    <citation type="submission" date="2007-04" db="EMBL/GenBank/DDBJ databases">
        <title>Complete sequence of plasmid pRSPA01 of Rhodobacter sphaeroides ATCC 17025.</title>
        <authorList>
            <consortium name="US DOE Joint Genome Institute"/>
            <person name="Copeland A."/>
            <person name="Lucas S."/>
            <person name="Lapidus A."/>
            <person name="Barry K."/>
            <person name="Detter J.C."/>
            <person name="Glavina del Rio T."/>
            <person name="Hammon N."/>
            <person name="Israni S."/>
            <person name="Dalin E."/>
            <person name="Tice H."/>
            <person name="Pitluck S."/>
            <person name="Chertkov O."/>
            <person name="Brettin T."/>
            <person name="Bruce D."/>
            <person name="Han C."/>
            <person name="Schmutz J."/>
            <person name="Larimer F."/>
            <person name="Land M."/>
            <person name="Hauser L."/>
            <person name="Kyrpides N."/>
            <person name="Kim E."/>
            <person name="Richardson P."/>
            <person name="Mackenzie C."/>
            <person name="Choudhary M."/>
            <person name="Donohue T.J."/>
            <person name="Kaplan S."/>
        </authorList>
    </citation>
    <scope>NUCLEOTIDE SEQUENCE [LARGE SCALE GENOMIC DNA]</scope>
    <source>
        <strain evidence="2">ATCC 17025</strain>
        <plasmid evidence="2">pRSPA01</plasmid>
    </source>
</reference>
<gene>
    <name evidence="2" type="ordered locus">Rsph17025_3491</name>
</gene>